<dbReference type="GO" id="GO:0016787">
    <property type="term" value="F:hydrolase activity"/>
    <property type="evidence" value="ECO:0007669"/>
    <property type="project" value="UniProtKB-KW"/>
</dbReference>
<protein>
    <submittedName>
        <fullName evidence="5">Replicase</fullName>
    </submittedName>
</protein>
<evidence type="ECO:0000256" key="1">
    <source>
        <dbReference type="ARBA" id="ARBA00022758"/>
    </source>
</evidence>
<reference evidence="5" key="1">
    <citation type="journal article" date="2000" name="J. Virol.">
        <title>Sequences of Citrus tristeza virus separated in time and space are essentially identical.</title>
        <authorList>
            <person name="Albiach-Marti M.R."/>
            <person name="Mawassi M."/>
            <person name="Gowda S."/>
            <person name="Satyanarayana T."/>
            <person name="Hilf M.E."/>
            <person name="Shanker S."/>
            <person name="Almira E.C."/>
            <person name="Vives M.C."/>
            <person name="Lopez C."/>
            <person name="Guerri J."/>
            <person name="Flores R."/>
            <person name="Moreno P."/>
            <person name="Garnsey S.M."/>
            <person name="Dawson W.O."/>
        </authorList>
    </citation>
    <scope>NUCLEOTIDE SEQUENCE</scope>
    <source>
        <strain evidence="5">B272</strain>
    </source>
</reference>
<feature type="non-terminal residue" evidence="5">
    <location>
        <position position="1"/>
    </location>
</feature>
<dbReference type="GO" id="GO:0075523">
    <property type="term" value="P:viral translational frameshifting"/>
    <property type="evidence" value="ECO:0007669"/>
    <property type="project" value="UniProtKB-KW"/>
</dbReference>
<proteinExistence type="predicted"/>
<dbReference type="GO" id="GO:0005524">
    <property type="term" value="F:ATP binding"/>
    <property type="evidence" value="ECO:0007669"/>
    <property type="project" value="UniProtKB-KW"/>
</dbReference>
<sequence>LVRKYAGSDYSDVGGCPLFHLRAGHTGVHVCRPVYDVKDAHRRVVRHHQLGKVAFDHTDGSKQVGAVNTNTVCGNVLGECFHASEAIVMVQVYDVPLLELCRAMVNKKTSVCYMTMVTPGELLDARE</sequence>
<organism evidence="5">
    <name type="scientific">Citrus tristeza virus</name>
    <dbReference type="NCBI Taxonomy" id="12162"/>
    <lineage>
        <taxon>Viruses</taxon>
        <taxon>Riboviria</taxon>
        <taxon>Orthornavirae</taxon>
        <taxon>Kitrinoviricota</taxon>
        <taxon>Alsuviricetes</taxon>
        <taxon>Martellivirales</taxon>
        <taxon>Closteroviridae</taxon>
        <taxon>Closterovirus</taxon>
        <taxon>Closterovirus tristezae</taxon>
    </lineage>
</organism>
<keyword evidence="1" id="KW-0688">Ribosomal frameshifting</keyword>
<evidence type="ECO:0000259" key="4">
    <source>
        <dbReference type="PROSITE" id="PS51743"/>
    </source>
</evidence>
<dbReference type="InterPro" id="IPR002588">
    <property type="entry name" value="Alphavirus-like_MT_dom"/>
</dbReference>
<dbReference type="PROSITE" id="PS51743">
    <property type="entry name" value="ALPHAVIRUS_MT"/>
    <property type="match status" value="1"/>
</dbReference>
<evidence type="ECO:0000256" key="2">
    <source>
        <dbReference type="ARBA" id="ARBA00022801"/>
    </source>
</evidence>
<evidence type="ECO:0000256" key="3">
    <source>
        <dbReference type="ARBA" id="ARBA00022840"/>
    </source>
</evidence>
<evidence type="ECO:0000313" key="5">
    <source>
        <dbReference type="EMBL" id="AAF70367.1"/>
    </source>
</evidence>
<accession>Q9IFV6</accession>
<keyword evidence="3" id="KW-0547">Nucleotide-binding</keyword>
<dbReference type="GO" id="GO:0016556">
    <property type="term" value="P:mRNA modification"/>
    <property type="evidence" value="ECO:0007669"/>
    <property type="project" value="InterPro"/>
</dbReference>
<dbReference type="GO" id="GO:0003723">
    <property type="term" value="F:RNA binding"/>
    <property type="evidence" value="ECO:0007669"/>
    <property type="project" value="InterPro"/>
</dbReference>
<dbReference type="GO" id="GO:0008174">
    <property type="term" value="F:mRNA methyltransferase activity"/>
    <property type="evidence" value="ECO:0007669"/>
    <property type="project" value="UniProtKB-UniRule"/>
</dbReference>
<dbReference type="Pfam" id="PF01660">
    <property type="entry name" value="Vmethyltransf"/>
    <property type="match status" value="1"/>
</dbReference>
<feature type="non-terminal residue" evidence="5">
    <location>
        <position position="127"/>
    </location>
</feature>
<name>Q9IFV6_9CLOS</name>
<dbReference type="GO" id="GO:0006396">
    <property type="term" value="P:RNA processing"/>
    <property type="evidence" value="ECO:0007669"/>
    <property type="project" value="InterPro"/>
</dbReference>
<keyword evidence="3" id="KW-0067">ATP-binding</keyword>
<keyword evidence="2" id="KW-0378">Hydrolase</keyword>
<feature type="domain" description="Alphavirus-like MT" evidence="4">
    <location>
        <begin position="1"/>
        <end position="127"/>
    </location>
</feature>
<dbReference type="EMBL" id="AH009302">
    <property type="protein sequence ID" value="AAF70367.1"/>
    <property type="molecule type" value="Genomic_RNA"/>
</dbReference>